<dbReference type="PANTHER" id="PTHR30055:SF220">
    <property type="entry name" value="TETR-FAMILY REGULATORY PROTEIN"/>
    <property type="match status" value="1"/>
</dbReference>
<dbReference type="AlphaFoldDB" id="A0A1H6KGS1"/>
<dbReference type="GO" id="GO:0000976">
    <property type="term" value="F:transcription cis-regulatory region binding"/>
    <property type="evidence" value="ECO:0007669"/>
    <property type="project" value="TreeGrafter"/>
</dbReference>
<keyword evidence="3" id="KW-0804">Transcription</keyword>
<dbReference type="Proteomes" id="UP000182915">
    <property type="component" value="Chromosome I"/>
</dbReference>
<dbReference type="InterPro" id="IPR050109">
    <property type="entry name" value="HTH-type_TetR-like_transc_reg"/>
</dbReference>
<dbReference type="Pfam" id="PF00440">
    <property type="entry name" value="TetR_N"/>
    <property type="match status" value="1"/>
</dbReference>
<reference evidence="7" key="1">
    <citation type="submission" date="2016-10" db="EMBL/GenBank/DDBJ databases">
        <authorList>
            <person name="Varghese N."/>
            <person name="Submissions S."/>
        </authorList>
    </citation>
    <scope>NUCLEOTIDE SEQUENCE [LARGE SCALE GENOMIC DNA]</scope>
    <source>
        <strain evidence="7">DSM 45405</strain>
    </source>
</reference>
<evidence type="ECO:0000256" key="3">
    <source>
        <dbReference type="ARBA" id="ARBA00023163"/>
    </source>
</evidence>
<dbReference type="Pfam" id="PF13305">
    <property type="entry name" value="TetR_C_33"/>
    <property type="match status" value="1"/>
</dbReference>
<sequence>MVSLTDRVELINGQILVYAPTVANSRSYHHGNLRQAAIEAAIGEVRRVGAAGVSMREVARRAGVTHAALAYQFGDKSGLFTAVATEGFRLAAKAIGAAAVGRDAFVAGGIAYVVFAIEHPGHYEVMFRPDLYRHDDAELMEARNAAFALLYGSARTSLDAPTGQDVTGVVVAGWSMSHGLATLLRTGNLEGRIPGDASELARQIAEGIVQLGQLARRHLEALG</sequence>
<gene>
    <name evidence="6" type="ORF">SAMN04489835_3104</name>
</gene>
<dbReference type="PANTHER" id="PTHR30055">
    <property type="entry name" value="HTH-TYPE TRANSCRIPTIONAL REGULATOR RUTR"/>
    <property type="match status" value="1"/>
</dbReference>
<evidence type="ECO:0000256" key="2">
    <source>
        <dbReference type="ARBA" id="ARBA00023125"/>
    </source>
</evidence>
<evidence type="ECO:0000256" key="4">
    <source>
        <dbReference type="PROSITE-ProRule" id="PRU00335"/>
    </source>
</evidence>
<dbReference type="InterPro" id="IPR025996">
    <property type="entry name" value="MT1864/Rv1816-like_C"/>
</dbReference>
<dbReference type="InterPro" id="IPR036271">
    <property type="entry name" value="Tet_transcr_reg_TetR-rel_C_sf"/>
</dbReference>
<feature type="domain" description="HTH tetR-type" evidence="5">
    <location>
        <begin position="31"/>
        <end position="91"/>
    </location>
</feature>
<dbReference type="STRING" id="370526.SAMN04489835_3104"/>
<evidence type="ECO:0000259" key="5">
    <source>
        <dbReference type="PROSITE" id="PS50977"/>
    </source>
</evidence>
<dbReference type="InterPro" id="IPR009057">
    <property type="entry name" value="Homeodomain-like_sf"/>
</dbReference>
<accession>A0A1H6KGS1</accession>
<dbReference type="EMBL" id="LT629971">
    <property type="protein sequence ID" value="SEH70705.1"/>
    <property type="molecule type" value="Genomic_DNA"/>
</dbReference>
<dbReference type="GO" id="GO:0003700">
    <property type="term" value="F:DNA-binding transcription factor activity"/>
    <property type="evidence" value="ECO:0007669"/>
    <property type="project" value="TreeGrafter"/>
</dbReference>
<evidence type="ECO:0000256" key="1">
    <source>
        <dbReference type="ARBA" id="ARBA00023015"/>
    </source>
</evidence>
<name>A0A1H6KGS1_MYCRU</name>
<evidence type="ECO:0000313" key="7">
    <source>
        <dbReference type="Proteomes" id="UP000182915"/>
    </source>
</evidence>
<keyword evidence="2 4" id="KW-0238">DNA-binding</keyword>
<dbReference type="InterPro" id="IPR001647">
    <property type="entry name" value="HTH_TetR"/>
</dbReference>
<protein>
    <submittedName>
        <fullName evidence="6">DNA-binding transcriptional regulator, AcrR family</fullName>
    </submittedName>
</protein>
<keyword evidence="1" id="KW-0805">Transcription regulation</keyword>
<keyword evidence="7" id="KW-1185">Reference proteome</keyword>
<dbReference type="PROSITE" id="PS50977">
    <property type="entry name" value="HTH_TETR_2"/>
    <property type="match status" value="1"/>
</dbReference>
<proteinExistence type="predicted"/>
<dbReference type="Gene3D" id="1.10.357.10">
    <property type="entry name" value="Tetracycline Repressor, domain 2"/>
    <property type="match status" value="1"/>
</dbReference>
<evidence type="ECO:0000313" key="6">
    <source>
        <dbReference type="EMBL" id="SEH70705.1"/>
    </source>
</evidence>
<organism evidence="6 7">
    <name type="scientific">Mycolicibacterium rutilum</name>
    <name type="common">Mycobacterium rutilum</name>
    <dbReference type="NCBI Taxonomy" id="370526"/>
    <lineage>
        <taxon>Bacteria</taxon>
        <taxon>Bacillati</taxon>
        <taxon>Actinomycetota</taxon>
        <taxon>Actinomycetes</taxon>
        <taxon>Mycobacteriales</taxon>
        <taxon>Mycobacteriaceae</taxon>
        <taxon>Mycolicibacterium</taxon>
    </lineage>
</organism>
<dbReference type="SUPFAM" id="SSF48498">
    <property type="entry name" value="Tetracyclin repressor-like, C-terminal domain"/>
    <property type="match status" value="1"/>
</dbReference>
<feature type="DNA-binding region" description="H-T-H motif" evidence="4">
    <location>
        <begin position="54"/>
        <end position="73"/>
    </location>
</feature>
<dbReference type="SUPFAM" id="SSF46689">
    <property type="entry name" value="Homeodomain-like"/>
    <property type="match status" value="1"/>
</dbReference>